<evidence type="ECO:0008006" key="3">
    <source>
        <dbReference type="Google" id="ProtNLM"/>
    </source>
</evidence>
<sequence length="279" mass="31336">MIVVVDSGSTKADWKMISGSGIQSITTMGFNPVFHSEDVIFNELQKSLVPEVATEEANKVFYYGAGCWDARLKGTVQKALDRIFANADIEVHHDLLGAARATCGHDPGISCIIGTGSNSCLYDGTDVIDNVTNLGYLLGDEGSGTHLGKRLIRAFFYREMPKKLHDELEESLKGGKQSILDNVYSGEPPNVYLASFTKFMGDHQDHPFIQRILFDSFEQFIDRHVRKYKNHMSLPVHFIGSVAYYFKQTLSVILDARDMEMGNFIQKPIDELVRFHTEE</sequence>
<evidence type="ECO:0000313" key="1">
    <source>
        <dbReference type="EMBL" id="KGE85158.1"/>
    </source>
</evidence>
<dbReference type="AlphaFoldDB" id="A0A098S002"/>
<accession>A0A098S002</accession>
<name>A0A098S002_9BACT</name>
<dbReference type="Proteomes" id="UP000029736">
    <property type="component" value="Unassembled WGS sequence"/>
</dbReference>
<dbReference type="Gene3D" id="3.30.420.40">
    <property type="match status" value="2"/>
</dbReference>
<dbReference type="SUPFAM" id="SSF53067">
    <property type="entry name" value="Actin-like ATPase domain"/>
    <property type="match status" value="2"/>
</dbReference>
<dbReference type="Gene3D" id="1.10.720.160">
    <property type="match status" value="1"/>
</dbReference>
<dbReference type="InterPro" id="IPR052519">
    <property type="entry name" value="Euk-type_GlcNAc_Kinase"/>
</dbReference>
<dbReference type="PANTHER" id="PTHR43190">
    <property type="entry name" value="N-ACETYL-D-GLUCOSAMINE KINASE"/>
    <property type="match status" value="1"/>
</dbReference>
<dbReference type="STRING" id="1524460.IX84_29200"/>
<comment type="caution">
    <text evidence="1">The sequence shown here is derived from an EMBL/GenBank/DDBJ whole genome shotgun (WGS) entry which is preliminary data.</text>
</comment>
<dbReference type="PANTHER" id="PTHR43190:SF3">
    <property type="entry name" value="N-ACETYL-D-GLUCOSAMINE KINASE"/>
    <property type="match status" value="1"/>
</dbReference>
<protein>
    <recommendedName>
        <fullName evidence="3">N-acetylglucosamine kinase</fullName>
    </recommendedName>
</protein>
<keyword evidence="2" id="KW-1185">Reference proteome</keyword>
<evidence type="ECO:0000313" key="2">
    <source>
        <dbReference type="Proteomes" id="UP000029736"/>
    </source>
</evidence>
<gene>
    <name evidence="1" type="ORF">IX84_29200</name>
</gene>
<dbReference type="EMBL" id="JPOS01000092">
    <property type="protein sequence ID" value="KGE85158.1"/>
    <property type="molecule type" value="Genomic_DNA"/>
</dbReference>
<organism evidence="1 2">
    <name type="scientific">Phaeodactylibacter xiamenensis</name>
    <dbReference type="NCBI Taxonomy" id="1524460"/>
    <lineage>
        <taxon>Bacteria</taxon>
        <taxon>Pseudomonadati</taxon>
        <taxon>Bacteroidota</taxon>
        <taxon>Saprospiria</taxon>
        <taxon>Saprospirales</taxon>
        <taxon>Haliscomenobacteraceae</taxon>
        <taxon>Phaeodactylibacter</taxon>
    </lineage>
</organism>
<reference evidence="1 2" key="1">
    <citation type="journal article" date="2014" name="Int. J. Syst. Evol. Microbiol.">
        <title>Phaeodactylibacter xiamenensis gen. nov., sp. nov., a member of the family Saprospiraceae isolated from the marine alga Phaeodactylum tricornutum.</title>
        <authorList>
            <person name="Chen Z.Jr."/>
            <person name="Lei X."/>
            <person name="Lai Q."/>
            <person name="Li Y."/>
            <person name="Zhang B."/>
            <person name="Zhang J."/>
            <person name="Zhang H."/>
            <person name="Yang L."/>
            <person name="Zheng W."/>
            <person name="Tian Y."/>
            <person name="Yu Z."/>
            <person name="Xu H.Jr."/>
            <person name="Zheng T."/>
        </authorList>
    </citation>
    <scope>NUCLEOTIDE SEQUENCE [LARGE SCALE GENOMIC DNA]</scope>
    <source>
        <strain evidence="1 2">KD52</strain>
    </source>
</reference>
<dbReference type="OrthoDB" id="871343at2"/>
<dbReference type="RefSeq" id="WP_044229152.1">
    <property type="nucleotide sequence ID" value="NZ_JBKAGJ010000011.1"/>
</dbReference>
<dbReference type="InterPro" id="IPR043129">
    <property type="entry name" value="ATPase_NBD"/>
</dbReference>
<proteinExistence type="predicted"/>
<dbReference type="CDD" id="cd24079">
    <property type="entry name" value="ASKHA_NBD_PG1100-like"/>
    <property type="match status" value="1"/>
</dbReference>